<proteinExistence type="predicted"/>
<feature type="transmembrane region" description="Helical" evidence="1">
    <location>
        <begin position="20"/>
        <end position="40"/>
    </location>
</feature>
<dbReference type="GO" id="GO:0022857">
    <property type="term" value="F:transmembrane transporter activity"/>
    <property type="evidence" value="ECO:0007669"/>
    <property type="project" value="InterPro"/>
</dbReference>
<accession>A0A1U6JL53</accession>
<gene>
    <name evidence="2" type="ORF">CCH01_20280</name>
</gene>
<dbReference type="Proteomes" id="UP000190476">
    <property type="component" value="Chromosome I"/>
</dbReference>
<dbReference type="Gene3D" id="1.10.1760.20">
    <property type="match status" value="1"/>
</dbReference>
<feature type="transmembrane region" description="Helical" evidence="1">
    <location>
        <begin position="168"/>
        <end position="194"/>
    </location>
</feature>
<keyword evidence="1" id="KW-0812">Transmembrane</keyword>
<evidence type="ECO:0008006" key="4">
    <source>
        <dbReference type="Google" id="ProtNLM"/>
    </source>
</evidence>
<evidence type="ECO:0000313" key="2">
    <source>
        <dbReference type="EMBL" id="SLK21008.1"/>
    </source>
</evidence>
<dbReference type="Pfam" id="PF12822">
    <property type="entry name" value="ECF_trnsprt"/>
    <property type="match status" value="1"/>
</dbReference>
<feature type="transmembrane region" description="Helical" evidence="1">
    <location>
        <begin position="123"/>
        <end position="148"/>
    </location>
</feature>
<dbReference type="AlphaFoldDB" id="A0A1U6JL53"/>
<dbReference type="EMBL" id="LT799839">
    <property type="protein sequence ID" value="SLK21008.1"/>
    <property type="molecule type" value="Genomic_DNA"/>
</dbReference>
<evidence type="ECO:0000313" key="3">
    <source>
        <dbReference type="Proteomes" id="UP000190476"/>
    </source>
</evidence>
<keyword evidence="3" id="KW-1185">Reference proteome</keyword>
<keyword evidence="1" id="KW-1133">Transmembrane helix</keyword>
<feature type="transmembrane region" description="Helical" evidence="1">
    <location>
        <begin position="89"/>
        <end position="111"/>
    </location>
</feature>
<dbReference type="STRING" id="1351755.CCH01_20280"/>
<reference evidence="3" key="1">
    <citation type="submission" date="2017-03" db="EMBL/GenBank/DDBJ databases">
        <authorList>
            <person name="Falquet L."/>
            <person name="Falquet L."/>
        </authorList>
    </citation>
    <scope>NUCLEOTIDE SEQUENCE [LARGE SCALE GENOMIC DNA]</scope>
</reference>
<dbReference type="InterPro" id="IPR024529">
    <property type="entry name" value="ECF_trnsprt_substrate-spec"/>
</dbReference>
<protein>
    <recommendedName>
        <fullName evidence="4">ECF transporter S component</fullName>
    </recommendedName>
</protein>
<evidence type="ECO:0000256" key="1">
    <source>
        <dbReference type="SAM" id="Phobius"/>
    </source>
</evidence>
<name>A0A1U6JL53_9CLOT</name>
<dbReference type="RefSeq" id="WP_242969958.1">
    <property type="nucleotide sequence ID" value="NZ_CBML010000006.1"/>
</dbReference>
<organism evidence="2 3">
    <name type="scientific">Clostridium chauvoei JF4335</name>
    <dbReference type="NCBI Taxonomy" id="1351755"/>
    <lineage>
        <taxon>Bacteria</taxon>
        <taxon>Bacillati</taxon>
        <taxon>Bacillota</taxon>
        <taxon>Clostridia</taxon>
        <taxon>Eubacteriales</taxon>
        <taxon>Clostridiaceae</taxon>
        <taxon>Clostridium</taxon>
    </lineage>
</organism>
<feature type="transmembrane region" description="Helical" evidence="1">
    <location>
        <begin position="52"/>
        <end position="77"/>
    </location>
</feature>
<sequence length="199" mass="21204">MLKTTEMSGSRGHVRKMVMIAMLSGISIFLGVSGLGFITLPIFRLTIMHVPVIIGAILEGPIVGATVGLMFGLFSMYQNFTAPTLTSFVFYNPIVALVPRVLIGIVAYYIYKLLKNIIKNKSVTIGISAVLATLTNTVGVLGLTYLLYLEQYAAARDISTTAVSGTLLAIGVSNGIPEAIVSALITIPVVLGILKIKKQ</sequence>
<keyword evidence="1" id="KW-0472">Membrane</keyword>